<gene>
    <name evidence="7" type="ORF">BU14_0060s0018</name>
</gene>
<dbReference type="Gene3D" id="2.170.16.10">
    <property type="entry name" value="Hedgehog/Intein (Hint) domain"/>
    <property type="match status" value="1"/>
</dbReference>
<reference evidence="7 8" key="1">
    <citation type="submission" date="2017-03" db="EMBL/GenBank/DDBJ databases">
        <title>WGS assembly of Porphyra umbilicalis.</title>
        <authorList>
            <person name="Brawley S.H."/>
            <person name="Blouin N.A."/>
            <person name="Ficko-Blean E."/>
            <person name="Wheeler G.L."/>
            <person name="Lohr M."/>
            <person name="Goodson H.V."/>
            <person name="Jenkins J.W."/>
            <person name="Blaby-Haas C.E."/>
            <person name="Helliwell K.E."/>
            <person name="Chan C."/>
            <person name="Marriage T."/>
            <person name="Bhattacharya D."/>
            <person name="Klein A.S."/>
            <person name="Badis Y."/>
            <person name="Brodie J."/>
            <person name="Cao Y."/>
            <person name="Collen J."/>
            <person name="Dittami S.M."/>
            <person name="Gachon C.M."/>
            <person name="Green B.R."/>
            <person name="Karpowicz S."/>
            <person name="Kim J.W."/>
            <person name="Kudahl U."/>
            <person name="Lin S."/>
            <person name="Michel G."/>
            <person name="Mittag M."/>
            <person name="Olson B.J."/>
            <person name="Pangilinan J."/>
            <person name="Peng Y."/>
            <person name="Qiu H."/>
            <person name="Shu S."/>
            <person name="Singer J.T."/>
            <person name="Smith A.G."/>
            <person name="Sprecher B.N."/>
            <person name="Wagner V."/>
            <person name="Wang W."/>
            <person name="Wang Z.-Y."/>
            <person name="Yan J."/>
            <person name="Yarish C."/>
            <person name="Zoeuner-Riek S."/>
            <person name="Zhuang Y."/>
            <person name="Zou Y."/>
            <person name="Lindquist E.A."/>
            <person name="Grimwood J."/>
            <person name="Barry K."/>
            <person name="Rokhsar D.S."/>
            <person name="Schmutz J."/>
            <person name="Stiller J.W."/>
            <person name="Grossman A.R."/>
            <person name="Prochnik S.E."/>
        </authorList>
    </citation>
    <scope>NUCLEOTIDE SEQUENCE [LARGE SCALE GENOMIC DNA]</scope>
    <source>
        <strain evidence="7">4086291</strain>
    </source>
</reference>
<evidence type="ECO:0000256" key="5">
    <source>
        <dbReference type="SAM" id="SignalP"/>
    </source>
</evidence>
<feature type="domain" description="Hint" evidence="6">
    <location>
        <begin position="591"/>
        <end position="687"/>
    </location>
</feature>
<dbReference type="InterPro" id="IPR001767">
    <property type="entry name" value="Hedgehog_Hint"/>
</dbReference>
<evidence type="ECO:0000256" key="4">
    <source>
        <dbReference type="SAM" id="MobiDB-lite"/>
    </source>
</evidence>
<dbReference type="PANTHER" id="PTHR39192">
    <property type="entry name" value="IRON UPTAKE SYSTEM COMPONENT EFEO"/>
    <property type="match status" value="1"/>
</dbReference>
<dbReference type="Gene3D" id="1.20.1420.20">
    <property type="entry name" value="M75 peptidase, HXXE motif"/>
    <property type="match status" value="2"/>
</dbReference>
<dbReference type="Proteomes" id="UP000218209">
    <property type="component" value="Unassembled WGS sequence"/>
</dbReference>
<evidence type="ECO:0000256" key="3">
    <source>
        <dbReference type="ARBA" id="ARBA00022729"/>
    </source>
</evidence>
<name>A0A1X6PGU8_PORUM</name>
<dbReference type="Pfam" id="PF01079">
    <property type="entry name" value="Hint"/>
    <property type="match status" value="1"/>
</dbReference>
<dbReference type="InterPro" id="IPR038352">
    <property type="entry name" value="Imelysin_sf"/>
</dbReference>
<dbReference type="PANTHER" id="PTHR39192:SF1">
    <property type="entry name" value="IRON UPTAKE SYSTEM COMPONENT EFEO"/>
    <property type="match status" value="1"/>
</dbReference>
<dbReference type="InterPro" id="IPR036844">
    <property type="entry name" value="Hint_dom_sf"/>
</dbReference>
<comment type="similarity">
    <text evidence="2">Belongs to the EfeM/EfeO family.</text>
</comment>
<keyword evidence="3 5" id="KW-0732">Signal</keyword>
<evidence type="ECO:0000313" key="7">
    <source>
        <dbReference type="EMBL" id="OSX80052.1"/>
    </source>
</evidence>
<accession>A0A1X6PGU8</accession>
<sequence>MTRVALSAAAAAAAVAAVATAASPAVADEMQDATDAGVAFLATRCAAQQPLLADLAAALESGNADASRTAYVASRPPYEEIEVLATNDMLGDLDAKIDARPYAFDGGEDDPAWAGFHRVERDLYRDGNLTAAAASTAALRAAVDDLCIALTNNTVNVTAAQSLAGQVALAYEVAAKKVSSEEETFSDASLLIFKHNYRGIQALFTPFKEAGLAAEPAAAVDDAYAAVVAAYAAIDTAGVTANAVPARPYSGVTVAERAALMNATYAYADALKAAHDALLSGDAGGASAERAAVAAAAAVPRLPALAAVRIATDAFPNETAAGVAAFSTQCSKQQQVLVPLRAALEAGNMTAARTAYAAARPPYEQIETLAASFEDEDTAIDARPDAFDYGERSPEWAGLHAVERALYRDNDAGAAVSALDAVDTAVASLCEKLKDPTLFSAAGNFDGMLALSLEVPAKKISSEEETWSDLSLMIFRENAKGIAALYEPFAPVLDNATAAPVAAALANIKSLWSRVDAGNDWETGVAFRAYSNTTVAERADIHTAFMGLHRSLRVAEAELKATAPAPPSPSPDATTTAMPSPTNGDDDSDGNTCFPADATVDVAGRGAVRMDALSVGDRVRTSTGGYSPVYLFSHADADVAAMFVRLTTASGAVLRLTPTHYLPVGSGGGTLTAAGSVVVGDALTTADGSTTPVTAVARVAGVGLYNPHVLNGGQLVVDGVRTSVYTTAVAPRVASALLAPARAAYMVGGWTTGVLESGSSWAWLLPGGAPPWLGGVSSEAPTGGRAAGGVCRHVGRATRVDGTACPPPPPPCGACFLSCLSFCGCP</sequence>
<dbReference type="GO" id="GO:0016540">
    <property type="term" value="P:protein autoprocessing"/>
    <property type="evidence" value="ECO:0007669"/>
    <property type="project" value="InterPro"/>
</dbReference>
<dbReference type="InterPro" id="IPR034981">
    <property type="entry name" value="Imelysin-like_EfeO/Algp7"/>
</dbReference>
<dbReference type="CDD" id="cd00081">
    <property type="entry name" value="Hint"/>
    <property type="match status" value="1"/>
</dbReference>
<evidence type="ECO:0000256" key="1">
    <source>
        <dbReference type="ARBA" id="ARBA00004196"/>
    </source>
</evidence>
<feature type="compositionally biased region" description="Low complexity" evidence="4">
    <location>
        <begin position="571"/>
        <end position="582"/>
    </location>
</feature>
<proteinExistence type="inferred from homology"/>
<keyword evidence="8" id="KW-1185">Reference proteome</keyword>
<dbReference type="CDD" id="cd14656">
    <property type="entry name" value="Imelysin-like_EfeO"/>
    <property type="match status" value="2"/>
</dbReference>
<dbReference type="OrthoDB" id="3730at2759"/>
<organism evidence="7 8">
    <name type="scientific">Porphyra umbilicalis</name>
    <name type="common">Purple laver</name>
    <name type="synonym">Red alga</name>
    <dbReference type="NCBI Taxonomy" id="2786"/>
    <lineage>
        <taxon>Eukaryota</taxon>
        <taxon>Rhodophyta</taxon>
        <taxon>Bangiophyceae</taxon>
        <taxon>Bangiales</taxon>
        <taxon>Bangiaceae</taxon>
        <taxon>Porphyra</taxon>
    </lineage>
</organism>
<dbReference type="InterPro" id="IPR003587">
    <property type="entry name" value="Hint_dom_N"/>
</dbReference>
<dbReference type="Pfam" id="PF09375">
    <property type="entry name" value="Peptidase_M75"/>
    <property type="match status" value="2"/>
</dbReference>
<evidence type="ECO:0000313" key="8">
    <source>
        <dbReference type="Proteomes" id="UP000218209"/>
    </source>
</evidence>
<dbReference type="AlphaFoldDB" id="A0A1X6PGU8"/>
<dbReference type="InterPro" id="IPR050894">
    <property type="entry name" value="EfeM/EfeO_iron_uptake"/>
</dbReference>
<dbReference type="SUPFAM" id="SSF51294">
    <property type="entry name" value="Hedgehog/intein (Hint) domain"/>
    <property type="match status" value="1"/>
</dbReference>
<dbReference type="InterPro" id="IPR018976">
    <property type="entry name" value="Imelysin-like"/>
</dbReference>
<evidence type="ECO:0000259" key="6">
    <source>
        <dbReference type="SMART" id="SM00306"/>
    </source>
</evidence>
<comment type="subcellular location">
    <subcellularLocation>
        <location evidence="1">Cell envelope</location>
    </subcellularLocation>
</comment>
<dbReference type="EMBL" id="KV918781">
    <property type="protein sequence ID" value="OSX80052.1"/>
    <property type="molecule type" value="Genomic_DNA"/>
</dbReference>
<feature type="signal peptide" evidence="5">
    <location>
        <begin position="1"/>
        <end position="27"/>
    </location>
</feature>
<feature type="chain" id="PRO_5013367159" description="Hint domain-containing protein" evidence="5">
    <location>
        <begin position="28"/>
        <end position="826"/>
    </location>
</feature>
<evidence type="ECO:0000256" key="2">
    <source>
        <dbReference type="ARBA" id="ARBA00005989"/>
    </source>
</evidence>
<protein>
    <recommendedName>
        <fullName evidence="6">Hint domain-containing protein</fullName>
    </recommendedName>
</protein>
<dbReference type="SMART" id="SM00306">
    <property type="entry name" value="HintN"/>
    <property type="match status" value="1"/>
</dbReference>
<feature type="region of interest" description="Disordered" evidence="4">
    <location>
        <begin position="560"/>
        <end position="594"/>
    </location>
</feature>